<dbReference type="OrthoDB" id="735591at2759"/>
<dbReference type="CDD" id="cd02243">
    <property type="entry name" value="cupin_11S_legumin_C"/>
    <property type="match status" value="1"/>
</dbReference>
<accession>A0A830CP08</accession>
<dbReference type="PRINTS" id="PR00439">
    <property type="entry name" value="11SGLOBULIN"/>
</dbReference>
<keyword evidence="2" id="KW-0758">Storage protein</keyword>
<sequence>MALNLSPQIADATAYDGEGGAYYAWTAAKSPVLSEAALGAGKLVLQPRGFALPHYADTFKIGYVVQGTCTVGLVLPNSPQEKVIIINGGDAIPVPMGSISWWFNGGDSNLTIIFLGESKQSHNPGKFDYFFLTGALGVLRGFSNEFISKIYNLNEADSEKLAKSRTEALILKLGEEINMPGQPNCNVKEYAFNLVDLICSNDGSPGVACAAITADNLGLLDKVGLSASLVRVGPNSVLDPSYTTDGSHRVIYVIKGSGRVQIVGLNGALALDAEVGPDQLFVVPKFFAAALLADEHGLELYSVYTSSRPVLGQLAGNTSPWKALSLPVLQASLNVSPAFVQLFKSNNEGEKNYI</sequence>
<evidence type="ECO:0000259" key="5">
    <source>
        <dbReference type="SMART" id="SM00835"/>
    </source>
</evidence>
<dbReference type="SUPFAM" id="SSF51182">
    <property type="entry name" value="RmlC-like cupins"/>
    <property type="match status" value="2"/>
</dbReference>
<dbReference type="GO" id="GO:0045735">
    <property type="term" value="F:nutrient reservoir activity"/>
    <property type="evidence" value="ECO:0007669"/>
    <property type="project" value="UniProtKB-KW"/>
</dbReference>
<dbReference type="PANTHER" id="PTHR31189:SF45">
    <property type="entry name" value="OS09G0552500 PROTEIN"/>
    <property type="match status" value="1"/>
</dbReference>
<evidence type="ECO:0000256" key="2">
    <source>
        <dbReference type="ARBA" id="ARBA00022761"/>
    </source>
</evidence>
<dbReference type="Proteomes" id="UP000653305">
    <property type="component" value="Unassembled WGS sequence"/>
</dbReference>
<evidence type="ECO:0000256" key="3">
    <source>
        <dbReference type="ARBA" id="ARBA00023129"/>
    </source>
</evidence>
<dbReference type="SMART" id="SM00835">
    <property type="entry name" value="Cupin_1"/>
    <property type="match status" value="2"/>
</dbReference>
<evidence type="ECO:0000313" key="6">
    <source>
        <dbReference type="EMBL" id="GFP99198.1"/>
    </source>
</evidence>
<protein>
    <submittedName>
        <fullName evidence="6">11s globulin seed storage protein 2</fullName>
    </submittedName>
</protein>
<name>A0A830CP08_9LAMI</name>
<organism evidence="6 7">
    <name type="scientific">Phtheirospermum japonicum</name>
    <dbReference type="NCBI Taxonomy" id="374723"/>
    <lineage>
        <taxon>Eukaryota</taxon>
        <taxon>Viridiplantae</taxon>
        <taxon>Streptophyta</taxon>
        <taxon>Embryophyta</taxon>
        <taxon>Tracheophyta</taxon>
        <taxon>Spermatophyta</taxon>
        <taxon>Magnoliopsida</taxon>
        <taxon>eudicotyledons</taxon>
        <taxon>Gunneridae</taxon>
        <taxon>Pentapetalae</taxon>
        <taxon>asterids</taxon>
        <taxon>lamiids</taxon>
        <taxon>Lamiales</taxon>
        <taxon>Orobanchaceae</taxon>
        <taxon>Orobanchaceae incertae sedis</taxon>
        <taxon>Phtheirospermum</taxon>
    </lineage>
</organism>
<dbReference type="AlphaFoldDB" id="A0A830CP08"/>
<dbReference type="EMBL" id="BMAC01000561">
    <property type="protein sequence ID" value="GFP99198.1"/>
    <property type="molecule type" value="Genomic_DNA"/>
</dbReference>
<comment type="caution">
    <text evidence="6">The sequence shown here is derived from an EMBL/GenBank/DDBJ whole genome shotgun (WGS) entry which is preliminary data.</text>
</comment>
<dbReference type="Pfam" id="PF00190">
    <property type="entry name" value="Cupin_1"/>
    <property type="match status" value="2"/>
</dbReference>
<gene>
    <name evidence="6" type="ORF">PHJA_002063700</name>
</gene>
<keyword evidence="7" id="KW-1185">Reference proteome</keyword>
<dbReference type="InterPro" id="IPR050253">
    <property type="entry name" value="Seed_Storage-Functional"/>
</dbReference>
<dbReference type="PANTHER" id="PTHR31189">
    <property type="entry name" value="OS03G0336100 PROTEIN-RELATED"/>
    <property type="match status" value="1"/>
</dbReference>
<dbReference type="InterPro" id="IPR011051">
    <property type="entry name" value="RmlC_Cupin_sf"/>
</dbReference>
<evidence type="ECO:0000256" key="1">
    <source>
        <dbReference type="ARBA" id="ARBA00007178"/>
    </source>
</evidence>
<dbReference type="InterPro" id="IPR006044">
    <property type="entry name" value="11S_seedstore_pln"/>
</dbReference>
<dbReference type="CDD" id="cd02242">
    <property type="entry name" value="cupin_11S_legumin_N"/>
    <property type="match status" value="1"/>
</dbReference>
<keyword evidence="3" id="KW-0708">Seed storage protein</keyword>
<comment type="similarity">
    <text evidence="1">Belongs to the 11S seed storage protein (globulins) family.</text>
</comment>
<dbReference type="Gene3D" id="2.60.120.10">
    <property type="entry name" value="Jelly Rolls"/>
    <property type="match status" value="2"/>
</dbReference>
<dbReference type="InterPro" id="IPR006045">
    <property type="entry name" value="Cupin_1"/>
</dbReference>
<keyword evidence="4" id="KW-1015">Disulfide bond</keyword>
<dbReference type="InterPro" id="IPR014710">
    <property type="entry name" value="RmlC-like_jellyroll"/>
</dbReference>
<reference evidence="6" key="1">
    <citation type="submission" date="2020-07" db="EMBL/GenBank/DDBJ databases">
        <title>Ethylene signaling mediates host invasion by parasitic plants.</title>
        <authorList>
            <person name="Yoshida S."/>
        </authorList>
    </citation>
    <scope>NUCLEOTIDE SEQUENCE</scope>
    <source>
        <strain evidence="6">Okayama</strain>
    </source>
</reference>
<feature type="domain" description="Cupin type-1" evidence="5">
    <location>
        <begin position="3"/>
        <end position="159"/>
    </location>
</feature>
<proteinExistence type="inferred from homology"/>
<feature type="domain" description="Cupin type-1" evidence="5">
    <location>
        <begin position="192"/>
        <end position="341"/>
    </location>
</feature>
<evidence type="ECO:0000256" key="4">
    <source>
        <dbReference type="ARBA" id="ARBA00023157"/>
    </source>
</evidence>
<evidence type="ECO:0000313" key="7">
    <source>
        <dbReference type="Proteomes" id="UP000653305"/>
    </source>
</evidence>